<keyword evidence="3" id="KW-1185">Reference proteome</keyword>
<protein>
    <submittedName>
        <fullName evidence="2">Uncharacterized protein</fullName>
    </submittedName>
</protein>
<feature type="compositionally biased region" description="Basic and acidic residues" evidence="1">
    <location>
        <begin position="101"/>
        <end position="113"/>
    </location>
</feature>
<evidence type="ECO:0000313" key="2">
    <source>
        <dbReference type="EMBL" id="CCG21059.1"/>
    </source>
</evidence>
<accession>H8WWR9</accession>
<dbReference type="KEGG" id="cot:CORT_0A06740"/>
<name>H8WWR9_CANO9</name>
<feature type="region of interest" description="Disordered" evidence="1">
    <location>
        <begin position="20"/>
        <end position="53"/>
    </location>
</feature>
<evidence type="ECO:0000313" key="3">
    <source>
        <dbReference type="Proteomes" id="UP000005018"/>
    </source>
</evidence>
<dbReference type="OrthoDB" id="5349119at2759"/>
<gene>
    <name evidence="2" type="ORF">CORT_0A06740</name>
</gene>
<feature type="compositionally biased region" description="Basic residues" evidence="1">
    <location>
        <begin position="114"/>
        <end position="130"/>
    </location>
</feature>
<dbReference type="AlphaFoldDB" id="H8WWR9"/>
<evidence type="ECO:0000256" key="1">
    <source>
        <dbReference type="SAM" id="MobiDB-lite"/>
    </source>
</evidence>
<sequence length="243" mass="27987">MHNVEDIISDSEDEITTFLEPFEQKSLPNGSASIVRGETTSKDSSLAADEENEDTIGSEKLYFHMTQMQSIHESVTDLEKESELQKKSILSLRSLRCDSSDQIDDYKAPEPARKRGRRKTTTGGKTRKKNQSMSNSVREVFESDKSKYFIAKQSRIDEFCCRSNNSNVSRTLQNRRLEQLGEKQLLSSDDWLKILQSIRINFPQSSCITNIDTHERIEYRTLWDEASSNVTLNNEEIKVLYNK</sequence>
<dbReference type="EMBL" id="HE681719">
    <property type="protein sequence ID" value="CCG21059.1"/>
    <property type="molecule type" value="Genomic_DNA"/>
</dbReference>
<dbReference type="RefSeq" id="XP_003866498.1">
    <property type="nucleotide sequence ID" value="XM_003866450.1"/>
</dbReference>
<proteinExistence type="predicted"/>
<dbReference type="Proteomes" id="UP000005018">
    <property type="component" value="Chromosome 1"/>
</dbReference>
<feature type="region of interest" description="Disordered" evidence="1">
    <location>
        <begin position="101"/>
        <end position="137"/>
    </location>
</feature>
<reference evidence="2 3" key="1">
    <citation type="journal article" date="2012" name="PLoS ONE">
        <title>Sequence and analysis of the genome of the pathogenic yeast Candida orthopsilosis.</title>
        <authorList>
            <person name="Riccombeni A."/>
            <person name="Vidanes G."/>
            <person name="Proux-Wera E."/>
            <person name="Wolfe K.H."/>
            <person name="Butler G."/>
        </authorList>
    </citation>
    <scope>NUCLEOTIDE SEQUENCE [LARGE SCALE GENOMIC DNA]</scope>
    <source>
        <strain evidence="2 3">Co 90-125</strain>
    </source>
</reference>
<organism evidence="2 3">
    <name type="scientific">Candida orthopsilosis (strain 90-125)</name>
    <name type="common">Yeast</name>
    <dbReference type="NCBI Taxonomy" id="1136231"/>
    <lineage>
        <taxon>Eukaryota</taxon>
        <taxon>Fungi</taxon>
        <taxon>Dikarya</taxon>
        <taxon>Ascomycota</taxon>
        <taxon>Saccharomycotina</taxon>
        <taxon>Pichiomycetes</taxon>
        <taxon>Debaryomycetaceae</taxon>
        <taxon>Candida/Lodderomyces clade</taxon>
        <taxon>Candida</taxon>
    </lineage>
</organism>
<dbReference type="HOGENOM" id="CLU_1142471_0_0_1"/>
<dbReference type="GeneID" id="14537842"/>